<proteinExistence type="predicted"/>
<organism evidence="3 4">
    <name type="scientific">Paenibacillus rigui</name>
    <dbReference type="NCBI Taxonomy" id="554312"/>
    <lineage>
        <taxon>Bacteria</taxon>
        <taxon>Bacillati</taxon>
        <taxon>Bacillota</taxon>
        <taxon>Bacilli</taxon>
        <taxon>Bacillales</taxon>
        <taxon>Paenibacillaceae</taxon>
        <taxon>Paenibacillus</taxon>
    </lineage>
</organism>
<keyword evidence="1" id="KW-0812">Transmembrane</keyword>
<dbReference type="EMBL" id="NMQW01000023">
    <property type="protein sequence ID" value="OXM85234.1"/>
    <property type="molecule type" value="Genomic_DNA"/>
</dbReference>
<keyword evidence="1" id="KW-0472">Membrane</keyword>
<accession>A0A229UPE2</accession>
<dbReference type="OrthoDB" id="291892at2"/>
<evidence type="ECO:0000259" key="2">
    <source>
        <dbReference type="Pfam" id="PF04892"/>
    </source>
</evidence>
<feature type="transmembrane region" description="Helical" evidence="1">
    <location>
        <begin position="76"/>
        <end position="93"/>
    </location>
</feature>
<sequence>MNTKSSSILLSGIMIKLSKQAKLGLGWMVFVSALGILFMLTAFPFFTGEHTKTIVQHVTGLDERTAYEVNAVARKAVHVLIFGLLALLLHRIFRTKSLSRAWACTVVLAGLDEWHQSFVPGRTPSIRDVLLDSAAALVFLLVMTWWRKR</sequence>
<evidence type="ECO:0000313" key="4">
    <source>
        <dbReference type="Proteomes" id="UP000215509"/>
    </source>
</evidence>
<reference evidence="3 4" key="1">
    <citation type="submission" date="2017-07" db="EMBL/GenBank/DDBJ databases">
        <title>Genome sequencing and assembly of Paenibacillus rigui.</title>
        <authorList>
            <person name="Mayilraj S."/>
        </authorList>
    </citation>
    <scope>NUCLEOTIDE SEQUENCE [LARGE SCALE GENOMIC DNA]</scope>
    <source>
        <strain evidence="3 4">JCM 16352</strain>
    </source>
</reference>
<dbReference type="AlphaFoldDB" id="A0A229UPE2"/>
<dbReference type="Proteomes" id="UP000215509">
    <property type="component" value="Unassembled WGS sequence"/>
</dbReference>
<comment type="caution">
    <text evidence="3">The sequence shown here is derived from an EMBL/GenBank/DDBJ whole genome shotgun (WGS) entry which is preliminary data.</text>
</comment>
<dbReference type="InterPro" id="IPR006976">
    <property type="entry name" value="VanZ-like"/>
</dbReference>
<evidence type="ECO:0000313" key="3">
    <source>
        <dbReference type="EMBL" id="OXM85234.1"/>
    </source>
</evidence>
<feature type="transmembrane region" description="Helical" evidence="1">
    <location>
        <begin position="21"/>
        <end position="46"/>
    </location>
</feature>
<name>A0A229UPE2_9BACL</name>
<evidence type="ECO:0000256" key="1">
    <source>
        <dbReference type="SAM" id="Phobius"/>
    </source>
</evidence>
<dbReference type="NCBIfam" id="NF037970">
    <property type="entry name" value="vanZ_1"/>
    <property type="match status" value="1"/>
</dbReference>
<keyword evidence="1" id="KW-1133">Transmembrane helix</keyword>
<dbReference type="Pfam" id="PF04892">
    <property type="entry name" value="VanZ"/>
    <property type="match status" value="1"/>
</dbReference>
<keyword evidence="4" id="KW-1185">Reference proteome</keyword>
<feature type="domain" description="VanZ-like" evidence="2">
    <location>
        <begin position="32"/>
        <end position="146"/>
    </location>
</feature>
<protein>
    <submittedName>
        <fullName evidence="3">VanZ family protein</fullName>
    </submittedName>
</protein>
<gene>
    <name evidence="3" type="ORF">CF651_16695</name>
</gene>